<dbReference type="PANTHER" id="PTHR16305:SF35">
    <property type="entry name" value="TRANSCRIPTIONAL ACTIVATOR DOMAIN"/>
    <property type="match status" value="1"/>
</dbReference>
<keyword evidence="2" id="KW-0067">ATP-binding</keyword>
<proteinExistence type="predicted"/>
<dbReference type="AlphaFoldDB" id="A0A9X3NFQ7"/>
<comment type="caution">
    <text evidence="4">The sequence shown here is derived from an EMBL/GenBank/DDBJ whole genome shotgun (WGS) entry which is preliminary data.</text>
</comment>
<dbReference type="Proteomes" id="UP001147653">
    <property type="component" value="Unassembled WGS sequence"/>
</dbReference>
<evidence type="ECO:0000313" key="4">
    <source>
        <dbReference type="EMBL" id="MDA0185768.1"/>
    </source>
</evidence>
<dbReference type="InterPro" id="IPR041664">
    <property type="entry name" value="AAA_16"/>
</dbReference>
<dbReference type="GO" id="GO:0005737">
    <property type="term" value="C:cytoplasm"/>
    <property type="evidence" value="ECO:0007669"/>
    <property type="project" value="TreeGrafter"/>
</dbReference>
<dbReference type="PANTHER" id="PTHR16305">
    <property type="entry name" value="TESTICULAR SOLUBLE ADENYLYL CYCLASE"/>
    <property type="match status" value="1"/>
</dbReference>
<dbReference type="Gene3D" id="3.40.50.300">
    <property type="entry name" value="P-loop containing nucleotide triphosphate hydrolases"/>
    <property type="match status" value="1"/>
</dbReference>
<keyword evidence="1" id="KW-0547">Nucleotide-binding</keyword>
<evidence type="ECO:0000313" key="5">
    <source>
        <dbReference type="Proteomes" id="UP001147653"/>
    </source>
</evidence>
<keyword evidence="5" id="KW-1185">Reference proteome</keyword>
<dbReference type="EMBL" id="JAPDDP010000145">
    <property type="protein sequence ID" value="MDA0185768.1"/>
    <property type="molecule type" value="Genomic_DNA"/>
</dbReference>
<feature type="domain" description="Orc1-like AAA ATPase" evidence="3">
    <location>
        <begin position="14"/>
        <end position="160"/>
    </location>
</feature>
<dbReference type="InterPro" id="IPR027417">
    <property type="entry name" value="P-loop_NTPase"/>
</dbReference>
<protein>
    <submittedName>
        <fullName evidence="4">AAA family ATPase</fullName>
    </submittedName>
</protein>
<evidence type="ECO:0000256" key="2">
    <source>
        <dbReference type="ARBA" id="ARBA00022840"/>
    </source>
</evidence>
<evidence type="ECO:0000256" key="1">
    <source>
        <dbReference type="ARBA" id="ARBA00022741"/>
    </source>
</evidence>
<dbReference type="SUPFAM" id="SSF52540">
    <property type="entry name" value="P-loop containing nucleoside triphosphate hydrolases"/>
    <property type="match status" value="1"/>
</dbReference>
<dbReference type="GO" id="GO:0004016">
    <property type="term" value="F:adenylate cyclase activity"/>
    <property type="evidence" value="ECO:0007669"/>
    <property type="project" value="TreeGrafter"/>
</dbReference>
<evidence type="ECO:0000259" key="3">
    <source>
        <dbReference type="Pfam" id="PF13191"/>
    </source>
</evidence>
<organism evidence="4 5">
    <name type="scientific">Solirubrobacter phytolaccae</name>
    <dbReference type="NCBI Taxonomy" id="1404360"/>
    <lineage>
        <taxon>Bacteria</taxon>
        <taxon>Bacillati</taxon>
        <taxon>Actinomycetota</taxon>
        <taxon>Thermoleophilia</taxon>
        <taxon>Solirubrobacterales</taxon>
        <taxon>Solirubrobacteraceae</taxon>
        <taxon>Solirubrobacter</taxon>
    </lineage>
</organism>
<name>A0A9X3NFQ7_9ACTN</name>
<accession>A0A9X3NFQ7</accession>
<feature type="non-terminal residue" evidence="4">
    <location>
        <position position="379"/>
    </location>
</feature>
<dbReference type="GO" id="GO:0005524">
    <property type="term" value="F:ATP binding"/>
    <property type="evidence" value="ECO:0007669"/>
    <property type="project" value="UniProtKB-KW"/>
</dbReference>
<sequence length="379" mass="40025">MVTAPLPPSGLLDRRREREALDQLAASVRAGQSRVLVLSGEAGVGKTALLDYLATNVDGCRIARAAGVESEMELAFSGLHALCVPLLGRLPHLPRPQRDALNTAFGLNAGPPPDRFLVALAVLSLLAEAAEEQPLVCIVDDAQWLDQVSAQTLAFVGRRLLAERVALVFGLRTSGTDGEHELEGLPALAIDGLAAADARQLLDATFPGPLDERVQDRILGEAGGNPLALLELPRGLKPMAVAGGFGLPGEMPLTGRLEQGFVRRLEPLPGETRRLLLLAAAEPVGNVTLLWQAAERLGIGPEASGPAQAAGLVDIGARVRFRHPLVRSAAYRAASAPERREVHRALADATDAELDPDRRAWHAAHAADGPDEAVAAELE</sequence>
<dbReference type="RefSeq" id="WP_270030288.1">
    <property type="nucleotide sequence ID" value="NZ_JAPDDP010000145.1"/>
</dbReference>
<gene>
    <name evidence="4" type="ORF">OJ997_36020</name>
</gene>
<dbReference type="Pfam" id="PF13191">
    <property type="entry name" value="AAA_16"/>
    <property type="match status" value="1"/>
</dbReference>
<reference evidence="4" key="1">
    <citation type="submission" date="2022-10" db="EMBL/GenBank/DDBJ databases">
        <title>The WGS of Solirubrobacter phytolaccae KCTC 29190.</title>
        <authorList>
            <person name="Jiang Z."/>
        </authorList>
    </citation>
    <scope>NUCLEOTIDE SEQUENCE</scope>
    <source>
        <strain evidence="4">KCTC 29190</strain>
    </source>
</reference>